<accession>A0AAU9W8B7</accession>
<dbReference type="PANTHER" id="PTHR28457">
    <property type="entry name" value="COILED-COIL DOMAIN-CONTAINING PROTEIN 189"/>
    <property type="match status" value="1"/>
</dbReference>
<comment type="caution">
    <text evidence="2">The sequence shown here is derived from an EMBL/GenBank/DDBJ whole genome shotgun (WGS) entry which is preliminary data.</text>
</comment>
<feature type="region of interest" description="Disordered" evidence="1">
    <location>
        <begin position="172"/>
        <end position="196"/>
    </location>
</feature>
<feature type="region of interest" description="Disordered" evidence="1">
    <location>
        <begin position="253"/>
        <end position="272"/>
    </location>
</feature>
<dbReference type="EMBL" id="CALNXJ010000011">
    <property type="protein sequence ID" value="CAH3107907.1"/>
    <property type="molecule type" value="Genomic_DNA"/>
</dbReference>
<sequence length="272" mass="30561">MPSLAEGKNFKPKVLVWTDLTLDNVVDIQRSETPEDVQSLLADILHLKDWKDDLRQGILVDLYFYTVQFGKENGFTAEQMSAWFSIIKCVHEMAVDTPYGNVEPVFEYFKGLLLCHSVKRPPYSVALFSVDQVKKLTTYAVNTYFRHFKMYKYTFTPKVRLDLSLKYIGLPETPEPSEVDEADQGADGGAEEVTSDVEKTEAEAITVQEEDTPAVKELKAIITSALSEQVQQLKTSVDQQLKAQDEEIAVKMGISADVSGPPKSPKTKKRGK</sequence>
<organism evidence="2 3">
    <name type="scientific">Pocillopora meandrina</name>
    <dbReference type="NCBI Taxonomy" id="46732"/>
    <lineage>
        <taxon>Eukaryota</taxon>
        <taxon>Metazoa</taxon>
        <taxon>Cnidaria</taxon>
        <taxon>Anthozoa</taxon>
        <taxon>Hexacorallia</taxon>
        <taxon>Scleractinia</taxon>
        <taxon>Astrocoeniina</taxon>
        <taxon>Pocilloporidae</taxon>
        <taxon>Pocillopora</taxon>
    </lineage>
</organism>
<gene>
    <name evidence="2" type="ORF">PMEA_00003000</name>
</gene>
<protein>
    <recommendedName>
        <fullName evidence="4">Coiled-coil domain-containing protein 189</fullName>
    </recommendedName>
</protein>
<dbReference type="PANTHER" id="PTHR28457:SF1">
    <property type="entry name" value="CILIA- AND FLAGELLA-ASSOCIATED PROTEIN 119"/>
    <property type="match status" value="1"/>
</dbReference>
<dbReference type="Pfam" id="PF14769">
    <property type="entry name" value="CLAMP"/>
    <property type="match status" value="1"/>
</dbReference>
<evidence type="ECO:0000313" key="3">
    <source>
        <dbReference type="Proteomes" id="UP001159428"/>
    </source>
</evidence>
<reference evidence="2 3" key="1">
    <citation type="submission" date="2022-05" db="EMBL/GenBank/DDBJ databases">
        <authorList>
            <consortium name="Genoscope - CEA"/>
            <person name="William W."/>
        </authorList>
    </citation>
    <scope>NUCLEOTIDE SEQUENCE [LARGE SCALE GENOMIC DNA]</scope>
</reference>
<evidence type="ECO:0008006" key="4">
    <source>
        <dbReference type="Google" id="ProtNLM"/>
    </source>
</evidence>
<evidence type="ECO:0000256" key="1">
    <source>
        <dbReference type="SAM" id="MobiDB-lite"/>
    </source>
</evidence>
<proteinExistence type="predicted"/>
<name>A0AAU9W8B7_9CNID</name>
<dbReference type="Proteomes" id="UP001159428">
    <property type="component" value="Unassembled WGS sequence"/>
</dbReference>
<dbReference type="AlphaFoldDB" id="A0AAU9W8B7"/>
<keyword evidence="3" id="KW-1185">Reference proteome</keyword>
<feature type="compositionally biased region" description="Acidic residues" evidence="1">
    <location>
        <begin position="175"/>
        <end position="195"/>
    </location>
</feature>
<evidence type="ECO:0000313" key="2">
    <source>
        <dbReference type="EMBL" id="CAH3107907.1"/>
    </source>
</evidence>
<dbReference type="InterPro" id="IPR032727">
    <property type="entry name" value="CLAMP"/>
</dbReference>